<name>A0A6J4SB01_9ACTN</name>
<reference evidence="2" key="1">
    <citation type="submission" date="2020-02" db="EMBL/GenBank/DDBJ databases">
        <authorList>
            <person name="Meier V. D."/>
        </authorList>
    </citation>
    <scope>NUCLEOTIDE SEQUENCE</scope>
    <source>
        <strain evidence="2">AVDCRST_MAG38</strain>
    </source>
</reference>
<proteinExistence type="predicted"/>
<keyword evidence="1" id="KW-1133">Transmembrane helix</keyword>
<organism evidence="2">
    <name type="scientific">uncultured Solirubrobacteraceae bacterium</name>
    <dbReference type="NCBI Taxonomy" id="1162706"/>
    <lineage>
        <taxon>Bacteria</taxon>
        <taxon>Bacillati</taxon>
        <taxon>Actinomycetota</taxon>
        <taxon>Thermoleophilia</taxon>
        <taxon>Solirubrobacterales</taxon>
        <taxon>Solirubrobacteraceae</taxon>
        <taxon>environmental samples</taxon>
    </lineage>
</organism>
<keyword evidence="1" id="KW-0472">Membrane</keyword>
<feature type="transmembrane region" description="Helical" evidence="1">
    <location>
        <begin position="34"/>
        <end position="53"/>
    </location>
</feature>
<protein>
    <submittedName>
        <fullName evidence="2">Uncharacterized protein</fullName>
    </submittedName>
</protein>
<dbReference type="EMBL" id="CADCVJ010000203">
    <property type="protein sequence ID" value="CAA9487141.1"/>
    <property type="molecule type" value="Genomic_DNA"/>
</dbReference>
<accession>A0A6J4SB01</accession>
<keyword evidence="1" id="KW-0812">Transmembrane</keyword>
<evidence type="ECO:0000313" key="2">
    <source>
        <dbReference type="EMBL" id="CAA9487141.1"/>
    </source>
</evidence>
<feature type="transmembrane region" description="Helical" evidence="1">
    <location>
        <begin position="6"/>
        <end position="22"/>
    </location>
</feature>
<sequence length="57" mass="6148">MVDARILLGVLYVVLGIAFLLTRGRVAARGRPVALVWLFLGVLLTANGTLRILQSLS</sequence>
<evidence type="ECO:0000256" key="1">
    <source>
        <dbReference type="SAM" id="Phobius"/>
    </source>
</evidence>
<dbReference type="AlphaFoldDB" id="A0A6J4SB01"/>
<gene>
    <name evidence="2" type="ORF">AVDCRST_MAG38-2409</name>
</gene>